<dbReference type="KEGG" id="rpon:G3256_17025"/>
<dbReference type="Pfam" id="PF07589">
    <property type="entry name" value="PEP-CTERM"/>
    <property type="match status" value="1"/>
</dbReference>
<accession>A0A858SVJ1</accession>
<dbReference type="AlphaFoldDB" id="A0A858SVJ1"/>
<reference evidence="2 3" key="1">
    <citation type="submission" date="2020-02" db="EMBL/GenBank/DDBJ databases">
        <title>Genome sequence of Roseobacter ponti.</title>
        <authorList>
            <person name="Hollensteiner J."/>
            <person name="Schneider D."/>
            <person name="Poehlein A."/>
            <person name="Daniel R."/>
        </authorList>
    </citation>
    <scope>NUCLEOTIDE SEQUENCE [LARGE SCALE GENOMIC DNA]</scope>
    <source>
        <strain evidence="2 3">DSM 106830</strain>
    </source>
</reference>
<name>A0A858SVJ1_9RHOB</name>
<protein>
    <recommendedName>
        <fullName evidence="1">Ice-binding protein C-terminal domain-containing protein</fullName>
    </recommendedName>
</protein>
<evidence type="ECO:0000313" key="2">
    <source>
        <dbReference type="EMBL" id="QJF52754.1"/>
    </source>
</evidence>
<proteinExistence type="predicted"/>
<feature type="domain" description="Ice-binding protein C-terminal" evidence="1">
    <location>
        <begin position="160"/>
        <end position="183"/>
    </location>
</feature>
<dbReference type="RefSeq" id="WP_169641971.1">
    <property type="nucleotide sequence ID" value="NZ_CP048788.1"/>
</dbReference>
<keyword evidence="3" id="KW-1185">Reference proteome</keyword>
<dbReference type="Proteomes" id="UP000503308">
    <property type="component" value="Chromosome"/>
</dbReference>
<organism evidence="2 3">
    <name type="scientific">Roseobacter ponti</name>
    <dbReference type="NCBI Taxonomy" id="1891787"/>
    <lineage>
        <taxon>Bacteria</taxon>
        <taxon>Pseudomonadati</taxon>
        <taxon>Pseudomonadota</taxon>
        <taxon>Alphaproteobacteria</taxon>
        <taxon>Rhodobacterales</taxon>
        <taxon>Roseobacteraceae</taxon>
        <taxon>Roseobacter</taxon>
    </lineage>
</organism>
<evidence type="ECO:0000313" key="3">
    <source>
        <dbReference type="Proteomes" id="UP000503308"/>
    </source>
</evidence>
<gene>
    <name evidence="2" type="ORF">G3256_17025</name>
</gene>
<dbReference type="EMBL" id="CP048788">
    <property type="protein sequence ID" value="QJF52754.1"/>
    <property type="molecule type" value="Genomic_DNA"/>
</dbReference>
<evidence type="ECO:0000259" key="1">
    <source>
        <dbReference type="Pfam" id="PF07589"/>
    </source>
</evidence>
<dbReference type="InterPro" id="IPR013424">
    <property type="entry name" value="Ice-binding_C"/>
</dbReference>
<sequence length="186" mass="19276">MPATATTITFDEAGAAPSLFGNAEPLTDAYASEGITFSGGWEILDQDGNFGLDALSGRNFLAFNTLVAGVTNELTVMFDAPVSSVGGQLGSRDVISWTIEAFLGDVAAGSTGVTNASNEYTPFSLTGSFDRVTILADRPNGVLDDLTFGDPDVGPDPDVVPLPATLPLLLVALGGAGLLSRRRKRH</sequence>